<dbReference type="STRING" id="134849.SAMN05443668_107290"/>
<organism evidence="1 2">
    <name type="scientific">Cryptosporangium aurantiacum</name>
    <dbReference type="NCBI Taxonomy" id="134849"/>
    <lineage>
        <taxon>Bacteria</taxon>
        <taxon>Bacillati</taxon>
        <taxon>Actinomycetota</taxon>
        <taxon>Actinomycetes</taxon>
        <taxon>Cryptosporangiales</taxon>
        <taxon>Cryptosporangiaceae</taxon>
        <taxon>Cryptosporangium</taxon>
    </lineage>
</organism>
<accession>A0A1M7TXD5</accession>
<evidence type="ECO:0000313" key="1">
    <source>
        <dbReference type="EMBL" id="SHN75409.1"/>
    </source>
</evidence>
<sequence>MGWVELTEGPDGLRSRATQLSGQADAFAARLSSLLAQIAAVEAGSPQGVSDDYARAFNTNYNKPTDGGPLHEAIDNQARDLGPEATTIGNALSAGATDYEIGDLQAENDINSVI</sequence>
<dbReference type="Proteomes" id="UP000184440">
    <property type="component" value="Unassembled WGS sequence"/>
</dbReference>
<reference evidence="1 2" key="1">
    <citation type="submission" date="2016-11" db="EMBL/GenBank/DDBJ databases">
        <authorList>
            <person name="Jaros S."/>
            <person name="Januszkiewicz K."/>
            <person name="Wedrychowicz H."/>
        </authorList>
    </citation>
    <scope>NUCLEOTIDE SEQUENCE [LARGE SCALE GENOMIC DNA]</scope>
    <source>
        <strain evidence="1 2">DSM 46144</strain>
    </source>
</reference>
<dbReference type="EMBL" id="FRCS01000007">
    <property type="protein sequence ID" value="SHN75409.1"/>
    <property type="molecule type" value="Genomic_DNA"/>
</dbReference>
<name>A0A1M7TXD5_9ACTN</name>
<dbReference type="RefSeq" id="WP_073260079.1">
    <property type="nucleotide sequence ID" value="NZ_FRCS01000007.1"/>
</dbReference>
<dbReference type="AlphaFoldDB" id="A0A1M7TXD5"/>
<protein>
    <submittedName>
        <fullName evidence="1">Uncharacterized protein</fullName>
    </submittedName>
</protein>
<proteinExistence type="predicted"/>
<gene>
    <name evidence="1" type="ORF">SAMN05443668_107290</name>
</gene>
<evidence type="ECO:0000313" key="2">
    <source>
        <dbReference type="Proteomes" id="UP000184440"/>
    </source>
</evidence>
<keyword evidence="2" id="KW-1185">Reference proteome</keyword>